<evidence type="ECO:0000256" key="1">
    <source>
        <dbReference type="ARBA" id="ARBA00007118"/>
    </source>
</evidence>
<evidence type="ECO:0000259" key="3">
    <source>
        <dbReference type="Pfam" id="PF00881"/>
    </source>
</evidence>
<keyword evidence="2" id="KW-0560">Oxidoreductase</keyword>
<dbReference type="Gene3D" id="3.40.109.10">
    <property type="entry name" value="NADH Oxidase"/>
    <property type="match status" value="1"/>
</dbReference>
<comment type="similarity">
    <text evidence="1">Belongs to the nitroreductase family.</text>
</comment>
<dbReference type="Proteomes" id="UP000051955">
    <property type="component" value="Unassembled WGS sequence"/>
</dbReference>
<keyword evidence="5" id="KW-1185">Reference proteome</keyword>
<comment type="caution">
    <text evidence="4">The sequence shown here is derived from an EMBL/GenBank/DDBJ whole genome shotgun (WGS) entry which is preliminary data.</text>
</comment>
<dbReference type="InterPro" id="IPR029479">
    <property type="entry name" value="Nitroreductase"/>
</dbReference>
<dbReference type="PANTHER" id="PTHR43673">
    <property type="entry name" value="NAD(P)H NITROREDUCTASE YDGI-RELATED"/>
    <property type="match status" value="1"/>
</dbReference>
<dbReference type="PATRIC" id="fig|1423715.3.peg.2224"/>
<name>A0A0R1LQE4_9LACO</name>
<dbReference type="InterPro" id="IPR000415">
    <property type="entry name" value="Nitroreductase-like"/>
</dbReference>
<feature type="domain" description="Nitroreductase" evidence="3">
    <location>
        <begin position="22"/>
        <end position="203"/>
    </location>
</feature>
<gene>
    <name evidence="4" type="ORF">FD25_GL002154</name>
</gene>
<organism evidence="4 5">
    <name type="scientific">Levilactobacillus acidifarinae DSM 19394 = JCM 15949</name>
    <dbReference type="NCBI Taxonomy" id="1423715"/>
    <lineage>
        <taxon>Bacteria</taxon>
        <taxon>Bacillati</taxon>
        <taxon>Bacillota</taxon>
        <taxon>Bacilli</taxon>
        <taxon>Lactobacillales</taxon>
        <taxon>Lactobacillaceae</taxon>
        <taxon>Levilactobacillus</taxon>
    </lineage>
</organism>
<dbReference type="SUPFAM" id="SSF55469">
    <property type="entry name" value="FMN-dependent nitroreductase-like"/>
    <property type="match status" value="1"/>
</dbReference>
<proteinExistence type="inferred from homology"/>
<dbReference type="GO" id="GO:0016491">
    <property type="term" value="F:oxidoreductase activity"/>
    <property type="evidence" value="ECO:0007669"/>
    <property type="project" value="UniProtKB-KW"/>
</dbReference>
<dbReference type="STRING" id="1423715.FD25_GL002154"/>
<dbReference type="CDD" id="cd02136">
    <property type="entry name" value="PnbA_NfnB-like"/>
    <property type="match status" value="1"/>
</dbReference>
<evidence type="ECO:0000313" key="5">
    <source>
        <dbReference type="Proteomes" id="UP000051955"/>
    </source>
</evidence>
<accession>A0A0R1LQE4</accession>
<dbReference type="Pfam" id="PF00881">
    <property type="entry name" value="Nitroreductase"/>
    <property type="match status" value="1"/>
</dbReference>
<dbReference type="AlphaFoldDB" id="A0A0R1LQE4"/>
<dbReference type="PANTHER" id="PTHR43673:SF10">
    <property type="entry name" value="NADH DEHYDROGENASE_NAD(P)H NITROREDUCTASE XCC3605-RELATED"/>
    <property type="match status" value="1"/>
</dbReference>
<sequence length="226" mass="25294">MYLHRKLVKKKANIMDFSEVLKHRVSIRDYQPTQVTRTLLTSVVADAQQAPSWANSQPWKVYIATGETMKKIQKSHLEKTRAGIKGNADLPVKDIHDWGNLPWSNMSEWLDKVGSDPTMTDFTAANGRLWNAPAMAYITIPKTAPVWSIYDAGSFAQTLMLSAASHGLDTMVAYENVKYADEIREFAGVPADELIVEGIAMGYRSDDKINDFKNARLATAKMLTIL</sequence>
<evidence type="ECO:0000256" key="2">
    <source>
        <dbReference type="ARBA" id="ARBA00023002"/>
    </source>
</evidence>
<reference evidence="4 5" key="1">
    <citation type="journal article" date="2015" name="Genome Announc.">
        <title>Expanding the biotechnology potential of lactobacilli through comparative genomics of 213 strains and associated genera.</title>
        <authorList>
            <person name="Sun Z."/>
            <person name="Harris H.M."/>
            <person name="McCann A."/>
            <person name="Guo C."/>
            <person name="Argimon S."/>
            <person name="Zhang W."/>
            <person name="Yang X."/>
            <person name="Jeffery I.B."/>
            <person name="Cooney J.C."/>
            <person name="Kagawa T.F."/>
            <person name="Liu W."/>
            <person name="Song Y."/>
            <person name="Salvetti E."/>
            <person name="Wrobel A."/>
            <person name="Rasinkangas P."/>
            <person name="Parkhill J."/>
            <person name="Rea M.C."/>
            <person name="O'Sullivan O."/>
            <person name="Ritari J."/>
            <person name="Douillard F.P."/>
            <person name="Paul Ross R."/>
            <person name="Yang R."/>
            <person name="Briner A.E."/>
            <person name="Felis G.E."/>
            <person name="de Vos W.M."/>
            <person name="Barrangou R."/>
            <person name="Klaenhammer T.R."/>
            <person name="Caufield P.W."/>
            <person name="Cui Y."/>
            <person name="Zhang H."/>
            <person name="O'Toole P.W."/>
        </authorList>
    </citation>
    <scope>NUCLEOTIDE SEQUENCE [LARGE SCALE GENOMIC DNA]</scope>
    <source>
        <strain evidence="4 5">DSM 19394</strain>
    </source>
</reference>
<evidence type="ECO:0000313" key="4">
    <source>
        <dbReference type="EMBL" id="KRK94969.1"/>
    </source>
</evidence>
<protein>
    <recommendedName>
        <fullName evidence="3">Nitroreductase domain-containing protein</fullName>
    </recommendedName>
</protein>
<dbReference type="EMBL" id="AZDV01000023">
    <property type="protein sequence ID" value="KRK94969.1"/>
    <property type="molecule type" value="Genomic_DNA"/>
</dbReference>